<name>A0A9P8UUW5_9PEZI</name>
<evidence type="ECO:0000313" key="2">
    <source>
        <dbReference type="Proteomes" id="UP000758603"/>
    </source>
</evidence>
<protein>
    <submittedName>
        <fullName evidence="1">Uncharacterized protein</fullName>
    </submittedName>
</protein>
<keyword evidence="2" id="KW-1185">Reference proteome</keyword>
<dbReference type="RefSeq" id="XP_045963750.1">
    <property type="nucleotide sequence ID" value="XM_046099125.1"/>
</dbReference>
<gene>
    <name evidence="1" type="ORF">BKA67DRAFT_529762</name>
</gene>
<dbReference type="AlphaFoldDB" id="A0A9P8UUW5"/>
<sequence length="156" mass="18134">MSKMERFGRAEELSVCCRNYVRSEAEPIVFHVHGLALFTPWILQGSFIKVIRYACSNRTLFETLLWDAIDQLTIKDPTFADHIRGFEDQRTNDREFAIEAQADQANTQVQVPFPWECAVPTGWSRLRICKNGPILQREEVVLFMPDLAFHKRCMLV</sequence>
<dbReference type="Proteomes" id="UP000758603">
    <property type="component" value="Unassembled WGS sequence"/>
</dbReference>
<dbReference type="EMBL" id="JAGPXC010000001">
    <property type="protein sequence ID" value="KAH6659619.1"/>
    <property type="molecule type" value="Genomic_DNA"/>
</dbReference>
<proteinExistence type="predicted"/>
<evidence type="ECO:0000313" key="1">
    <source>
        <dbReference type="EMBL" id="KAH6659619.1"/>
    </source>
</evidence>
<reference evidence="1" key="1">
    <citation type="journal article" date="2021" name="Nat. Commun.">
        <title>Genetic determinants of endophytism in the Arabidopsis root mycobiome.</title>
        <authorList>
            <person name="Mesny F."/>
            <person name="Miyauchi S."/>
            <person name="Thiergart T."/>
            <person name="Pickel B."/>
            <person name="Atanasova L."/>
            <person name="Karlsson M."/>
            <person name="Huettel B."/>
            <person name="Barry K.W."/>
            <person name="Haridas S."/>
            <person name="Chen C."/>
            <person name="Bauer D."/>
            <person name="Andreopoulos W."/>
            <person name="Pangilinan J."/>
            <person name="LaButti K."/>
            <person name="Riley R."/>
            <person name="Lipzen A."/>
            <person name="Clum A."/>
            <person name="Drula E."/>
            <person name="Henrissat B."/>
            <person name="Kohler A."/>
            <person name="Grigoriev I.V."/>
            <person name="Martin F.M."/>
            <person name="Hacquard S."/>
        </authorList>
    </citation>
    <scope>NUCLEOTIDE SEQUENCE</scope>
    <source>
        <strain evidence="1">MPI-SDFR-AT-0073</strain>
    </source>
</reference>
<accession>A0A9P8UUW5</accession>
<organism evidence="1 2">
    <name type="scientific">Truncatella angustata</name>
    <dbReference type="NCBI Taxonomy" id="152316"/>
    <lineage>
        <taxon>Eukaryota</taxon>
        <taxon>Fungi</taxon>
        <taxon>Dikarya</taxon>
        <taxon>Ascomycota</taxon>
        <taxon>Pezizomycotina</taxon>
        <taxon>Sordariomycetes</taxon>
        <taxon>Xylariomycetidae</taxon>
        <taxon>Amphisphaeriales</taxon>
        <taxon>Sporocadaceae</taxon>
        <taxon>Truncatella</taxon>
    </lineage>
</organism>
<dbReference type="GeneID" id="70128017"/>
<comment type="caution">
    <text evidence="1">The sequence shown here is derived from an EMBL/GenBank/DDBJ whole genome shotgun (WGS) entry which is preliminary data.</text>
</comment>